<dbReference type="Pfam" id="PF23598">
    <property type="entry name" value="LRR_14"/>
    <property type="match status" value="2"/>
</dbReference>
<dbReference type="PRINTS" id="PR00019">
    <property type="entry name" value="LEURICHRPT"/>
</dbReference>
<dbReference type="GO" id="GO:0035556">
    <property type="term" value="P:intracellular signal transduction"/>
    <property type="evidence" value="ECO:0000318"/>
    <property type="project" value="GO_Central"/>
</dbReference>
<dbReference type="InterPro" id="IPR055414">
    <property type="entry name" value="LRR_R13L4/SHOC2-like"/>
</dbReference>
<feature type="domain" description="Disease resistance R13L4/SHOC-2-like LRR" evidence="3">
    <location>
        <begin position="86"/>
        <end position="187"/>
    </location>
</feature>
<dbReference type="EMBL" id="KQ972669">
    <property type="protein sequence ID" value="EFA11666.2"/>
    <property type="molecule type" value="Genomic_DNA"/>
</dbReference>
<dbReference type="Gene3D" id="3.80.10.10">
    <property type="entry name" value="Ribonuclease Inhibitor"/>
    <property type="match status" value="3"/>
</dbReference>
<dbReference type="SMART" id="SM00364">
    <property type="entry name" value="LRR_BAC"/>
    <property type="match status" value="10"/>
</dbReference>
<dbReference type="PANTHER" id="PTHR48051">
    <property type="match status" value="1"/>
</dbReference>
<proteinExistence type="predicted"/>
<reference evidence="4 5" key="2">
    <citation type="journal article" date="2010" name="Nucleic Acids Res.">
        <title>BeetleBase in 2010: revisions to provide comprehensive genomic information for Tribolium castaneum.</title>
        <authorList>
            <person name="Kim H.S."/>
            <person name="Murphy T."/>
            <person name="Xia J."/>
            <person name="Caragea D."/>
            <person name="Park Y."/>
            <person name="Beeman R.W."/>
            <person name="Lorenzen M.D."/>
            <person name="Butcher S."/>
            <person name="Manak J.R."/>
            <person name="Brown S.J."/>
        </authorList>
    </citation>
    <scope>NUCLEOTIDE SEQUENCE [LARGE SCALE GENOMIC DNA]</scope>
    <source>
        <strain evidence="4 5">Georgia GA2</strain>
    </source>
</reference>
<keyword evidence="2" id="KW-0677">Repeat</keyword>
<evidence type="ECO:0000313" key="5">
    <source>
        <dbReference type="Proteomes" id="UP000007266"/>
    </source>
</evidence>
<dbReference type="InterPro" id="IPR032675">
    <property type="entry name" value="LRR_dom_sf"/>
</dbReference>
<evidence type="ECO:0000259" key="3">
    <source>
        <dbReference type="Pfam" id="PF23598"/>
    </source>
</evidence>
<dbReference type="STRING" id="7070.D7EI93"/>
<evidence type="ECO:0000256" key="1">
    <source>
        <dbReference type="ARBA" id="ARBA00022614"/>
    </source>
</evidence>
<dbReference type="InterPro" id="IPR003591">
    <property type="entry name" value="Leu-rich_rpt_typical-subtyp"/>
</dbReference>
<sequence>MAKQSSVKSKRKLINPVFHLQTKEEDDNQLTKGMIKIVRRTGQLNLSGRSLAHVPEKMFTMYELTEEDTAKYIDFNKEPEEENWWQFKPLNYLDLSSNVLQEIPGKIGMFEDLTALNLQDNNITSLPPEICNLTKLTKLNLSHNKINLLPMEFYKLVELQVLSLAHNNLEKISKNFADLVMLQQLDLSHNILTKLPPGMGFLVRLTEINLSHNKLIELPPDIVNLRGLLKLDVTHNDLVYLPKMGELAKLQFLYAQHNNIEEIPDFEGCTHLQQVYFGNNYIKEVTTDFCENMSNLKILDLRDNKIEQIPNEIAMLQHLIRLDLTNNDLTDLPNSLGLLAHLQNLQLEGNKLKKIRGDIIKGGTMRILKHLKEQLDDEDLESVPKVSTMQHEAKTFPDKYTIKHSRSLNVTMKQLTSVPDDVFEEAKLAEVTIVDLCKNKLPSVPNGIQLVAENLTELNLSMNAISEIPEFISNCIKLKYFDLGNNLLSDLPECLSSLVGLRELVLSNNRFVHIPDCVYSMVGLEILLASDNKITDINVEGLKNLTRIATLDLTNNNMSHIPPELGNVTQLRTLELRGNCFRQPRYAILEQGTASVLSYLRDRIPK</sequence>
<dbReference type="PANTHER" id="PTHR48051:SF1">
    <property type="entry name" value="RAS SUPPRESSOR PROTEIN 1"/>
    <property type="match status" value="1"/>
</dbReference>
<dbReference type="SMART" id="SM00365">
    <property type="entry name" value="LRR_SD22"/>
    <property type="match status" value="8"/>
</dbReference>
<dbReference type="InParanoid" id="D7EI93"/>
<evidence type="ECO:0000256" key="2">
    <source>
        <dbReference type="ARBA" id="ARBA00022737"/>
    </source>
</evidence>
<feature type="domain" description="Disease resistance R13L4/SHOC-2-like LRR" evidence="3">
    <location>
        <begin position="471"/>
        <end position="578"/>
    </location>
</feature>
<dbReference type="OrthoDB" id="660555at2759"/>
<dbReference type="PROSITE" id="PS51450">
    <property type="entry name" value="LRR"/>
    <property type="match status" value="9"/>
</dbReference>
<dbReference type="FunFam" id="3.80.10.10:FF:000748">
    <property type="entry name" value="Leucine-rich repeat-containing protein 40"/>
    <property type="match status" value="1"/>
</dbReference>
<dbReference type="Proteomes" id="UP000007266">
    <property type="component" value="Unassembled WGS sequence"/>
</dbReference>
<gene>
    <name evidence="4" type="primary">AUGUSTUS-3.0.2_08530</name>
    <name evidence="4" type="ORF">TcasGA2_TC008530</name>
</gene>
<accession>D7EI93</accession>
<name>D7EI93_TRICA</name>
<dbReference type="FunCoup" id="D7EI93">
    <property type="interactions" value="792"/>
</dbReference>
<keyword evidence="1" id="KW-0433">Leucine-rich repeat</keyword>
<protein>
    <submittedName>
        <fullName evidence="4">Leucine-rich repeat protein soc-2 homolog-like Protein</fullName>
    </submittedName>
</protein>
<reference evidence="4 5" key="1">
    <citation type="journal article" date="2008" name="Nature">
        <title>The genome of the model beetle and pest Tribolium castaneum.</title>
        <authorList>
            <consortium name="Tribolium Genome Sequencing Consortium"/>
            <person name="Richards S."/>
            <person name="Gibbs R.A."/>
            <person name="Weinstock G.M."/>
            <person name="Brown S.J."/>
            <person name="Denell R."/>
            <person name="Beeman R.W."/>
            <person name="Gibbs R."/>
            <person name="Beeman R.W."/>
            <person name="Brown S.J."/>
            <person name="Bucher G."/>
            <person name="Friedrich M."/>
            <person name="Grimmelikhuijzen C.J."/>
            <person name="Klingler M."/>
            <person name="Lorenzen M."/>
            <person name="Richards S."/>
            <person name="Roth S."/>
            <person name="Schroder R."/>
            <person name="Tautz D."/>
            <person name="Zdobnov E.M."/>
            <person name="Muzny D."/>
            <person name="Gibbs R.A."/>
            <person name="Weinstock G.M."/>
            <person name="Attaway T."/>
            <person name="Bell S."/>
            <person name="Buhay C.J."/>
            <person name="Chandrabose M.N."/>
            <person name="Chavez D."/>
            <person name="Clerk-Blankenburg K.P."/>
            <person name="Cree A."/>
            <person name="Dao M."/>
            <person name="Davis C."/>
            <person name="Chacko J."/>
            <person name="Dinh H."/>
            <person name="Dugan-Rocha S."/>
            <person name="Fowler G."/>
            <person name="Garner T.T."/>
            <person name="Garnes J."/>
            <person name="Gnirke A."/>
            <person name="Hawes A."/>
            <person name="Hernandez J."/>
            <person name="Hines S."/>
            <person name="Holder M."/>
            <person name="Hume J."/>
            <person name="Jhangiani S.N."/>
            <person name="Joshi V."/>
            <person name="Khan Z.M."/>
            <person name="Jackson L."/>
            <person name="Kovar C."/>
            <person name="Kowis A."/>
            <person name="Lee S."/>
            <person name="Lewis L.R."/>
            <person name="Margolis J."/>
            <person name="Morgan M."/>
            <person name="Nazareth L.V."/>
            <person name="Nguyen N."/>
            <person name="Okwuonu G."/>
            <person name="Parker D."/>
            <person name="Richards S."/>
            <person name="Ruiz S.J."/>
            <person name="Santibanez J."/>
            <person name="Savard J."/>
            <person name="Scherer S.E."/>
            <person name="Schneider B."/>
            <person name="Sodergren E."/>
            <person name="Tautz D."/>
            <person name="Vattahil S."/>
            <person name="Villasana D."/>
            <person name="White C.S."/>
            <person name="Wright R."/>
            <person name="Park Y."/>
            <person name="Beeman R.W."/>
            <person name="Lord J."/>
            <person name="Oppert B."/>
            <person name="Lorenzen M."/>
            <person name="Brown S."/>
            <person name="Wang L."/>
            <person name="Savard J."/>
            <person name="Tautz D."/>
            <person name="Richards S."/>
            <person name="Weinstock G."/>
            <person name="Gibbs R.A."/>
            <person name="Liu Y."/>
            <person name="Worley K."/>
            <person name="Weinstock G."/>
            <person name="Elsik C.G."/>
            <person name="Reese J.T."/>
            <person name="Elhaik E."/>
            <person name="Landan G."/>
            <person name="Graur D."/>
            <person name="Arensburger P."/>
            <person name="Atkinson P."/>
            <person name="Beeman R.W."/>
            <person name="Beidler J."/>
            <person name="Brown S.J."/>
            <person name="Demuth J.P."/>
            <person name="Drury D.W."/>
            <person name="Du Y.Z."/>
            <person name="Fujiwara H."/>
            <person name="Lorenzen M."/>
            <person name="Maselli V."/>
            <person name="Osanai M."/>
            <person name="Park Y."/>
            <person name="Robertson H.M."/>
            <person name="Tu Z."/>
            <person name="Wang J.J."/>
            <person name="Wang S."/>
            <person name="Richards S."/>
            <person name="Song H."/>
            <person name="Zhang L."/>
            <person name="Sodergren E."/>
            <person name="Werner D."/>
            <person name="Stanke M."/>
            <person name="Morgenstern B."/>
            <person name="Solovyev V."/>
            <person name="Kosarev P."/>
            <person name="Brown G."/>
            <person name="Chen H.C."/>
            <person name="Ermolaeva O."/>
            <person name="Hlavina W."/>
            <person name="Kapustin Y."/>
            <person name="Kiryutin B."/>
            <person name="Kitts P."/>
            <person name="Maglott D."/>
            <person name="Pruitt K."/>
            <person name="Sapojnikov V."/>
            <person name="Souvorov A."/>
            <person name="Mackey A.J."/>
            <person name="Waterhouse R.M."/>
            <person name="Wyder S."/>
            <person name="Zdobnov E.M."/>
            <person name="Zdobnov E.M."/>
            <person name="Wyder S."/>
            <person name="Kriventseva E.V."/>
            <person name="Kadowaki T."/>
            <person name="Bork P."/>
            <person name="Aranda M."/>
            <person name="Bao R."/>
            <person name="Beermann A."/>
            <person name="Berns N."/>
            <person name="Bolognesi R."/>
            <person name="Bonneton F."/>
            <person name="Bopp D."/>
            <person name="Brown S.J."/>
            <person name="Bucher G."/>
            <person name="Butts T."/>
            <person name="Chaumot A."/>
            <person name="Denell R.E."/>
            <person name="Ferrier D.E."/>
            <person name="Friedrich M."/>
            <person name="Gordon C.M."/>
            <person name="Jindra M."/>
            <person name="Klingler M."/>
            <person name="Lan Q."/>
            <person name="Lattorff H.M."/>
            <person name="Laudet V."/>
            <person name="von Levetsow C."/>
            <person name="Liu Z."/>
            <person name="Lutz R."/>
            <person name="Lynch J.A."/>
            <person name="da Fonseca R.N."/>
            <person name="Posnien N."/>
            <person name="Reuter R."/>
            <person name="Roth S."/>
            <person name="Savard J."/>
            <person name="Schinko J.B."/>
            <person name="Schmitt C."/>
            <person name="Schoppmeier M."/>
            <person name="Schroder R."/>
            <person name="Shippy T.D."/>
            <person name="Simonnet F."/>
            <person name="Marques-Souza H."/>
            <person name="Tautz D."/>
            <person name="Tomoyasu Y."/>
            <person name="Trauner J."/>
            <person name="Van der Zee M."/>
            <person name="Vervoort M."/>
            <person name="Wittkopp N."/>
            <person name="Wimmer E.A."/>
            <person name="Yang X."/>
            <person name="Jones A.K."/>
            <person name="Sattelle D.B."/>
            <person name="Ebert P.R."/>
            <person name="Nelson D."/>
            <person name="Scott J.G."/>
            <person name="Beeman R.W."/>
            <person name="Muthukrishnan S."/>
            <person name="Kramer K.J."/>
            <person name="Arakane Y."/>
            <person name="Beeman R.W."/>
            <person name="Zhu Q."/>
            <person name="Hogenkamp D."/>
            <person name="Dixit R."/>
            <person name="Oppert B."/>
            <person name="Jiang H."/>
            <person name="Zou Z."/>
            <person name="Marshall J."/>
            <person name="Elpidina E."/>
            <person name="Vinokurov K."/>
            <person name="Oppert C."/>
            <person name="Zou Z."/>
            <person name="Evans J."/>
            <person name="Lu Z."/>
            <person name="Zhao P."/>
            <person name="Sumathipala N."/>
            <person name="Altincicek B."/>
            <person name="Vilcinskas A."/>
            <person name="Williams M."/>
            <person name="Hultmark D."/>
            <person name="Hetru C."/>
            <person name="Jiang H."/>
            <person name="Grimmelikhuijzen C.J."/>
            <person name="Hauser F."/>
            <person name="Cazzamali G."/>
            <person name="Williamson M."/>
            <person name="Park Y."/>
            <person name="Li B."/>
            <person name="Tanaka Y."/>
            <person name="Predel R."/>
            <person name="Neupert S."/>
            <person name="Schachtner J."/>
            <person name="Verleyen P."/>
            <person name="Raible F."/>
            <person name="Bork P."/>
            <person name="Friedrich M."/>
            <person name="Walden K.K."/>
            <person name="Robertson H.M."/>
            <person name="Angeli S."/>
            <person name="Foret S."/>
            <person name="Bucher G."/>
            <person name="Schuetz S."/>
            <person name="Maleszka R."/>
            <person name="Wimmer E.A."/>
            <person name="Beeman R.W."/>
            <person name="Lorenzen M."/>
            <person name="Tomoyasu Y."/>
            <person name="Miller S.C."/>
            <person name="Grossmann D."/>
            <person name="Bucher G."/>
        </authorList>
    </citation>
    <scope>NUCLEOTIDE SEQUENCE [LARGE SCALE GENOMIC DNA]</scope>
    <source>
        <strain evidence="4 5">Georgia GA2</strain>
    </source>
</reference>
<dbReference type="eggNOG" id="KOG0472">
    <property type="taxonomic scope" value="Eukaryota"/>
</dbReference>
<keyword evidence="5" id="KW-1185">Reference proteome</keyword>
<dbReference type="InterPro" id="IPR050216">
    <property type="entry name" value="LRR_domain-containing"/>
</dbReference>
<evidence type="ECO:0000313" key="4">
    <source>
        <dbReference type="EMBL" id="EFA11666.2"/>
    </source>
</evidence>
<dbReference type="FunFam" id="3.80.10.10:FF:000193">
    <property type="entry name" value="Leucine-rich repeat-containing protein 40"/>
    <property type="match status" value="1"/>
</dbReference>
<dbReference type="OMA" id="CMLHKLT"/>
<dbReference type="SUPFAM" id="SSF52058">
    <property type="entry name" value="L domain-like"/>
    <property type="match status" value="2"/>
</dbReference>
<dbReference type="InterPro" id="IPR001611">
    <property type="entry name" value="Leu-rich_rpt"/>
</dbReference>
<dbReference type="HOGENOM" id="CLU_000288_18_23_1"/>
<dbReference type="KEGG" id="tca:656387"/>
<organism evidence="4 5">
    <name type="scientific">Tribolium castaneum</name>
    <name type="common">Red flour beetle</name>
    <dbReference type="NCBI Taxonomy" id="7070"/>
    <lineage>
        <taxon>Eukaryota</taxon>
        <taxon>Metazoa</taxon>
        <taxon>Ecdysozoa</taxon>
        <taxon>Arthropoda</taxon>
        <taxon>Hexapoda</taxon>
        <taxon>Insecta</taxon>
        <taxon>Pterygota</taxon>
        <taxon>Neoptera</taxon>
        <taxon>Endopterygota</taxon>
        <taxon>Coleoptera</taxon>
        <taxon>Polyphaga</taxon>
        <taxon>Cucujiformia</taxon>
        <taxon>Tenebrionidae</taxon>
        <taxon>Tenebrionidae incertae sedis</taxon>
        <taxon>Tribolium</taxon>
    </lineage>
</organism>
<dbReference type="SMART" id="SM00369">
    <property type="entry name" value="LRR_TYP"/>
    <property type="match status" value="14"/>
</dbReference>
<dbReference type="AlphaFoldDB" id="D7EI93"/>
<dbReference type="Pfam" id="PF13855">
    <property type="entry name" value="LRR_8"/>
    <property type="match status" value="2"/>
</dbReference>